<dbReference type="SUPFAM" id="SSF47413">
    <property type="entry name" value="lambda repressor-like DNA-binding domains"/>
    <property type="match status" value="1"/>
</dbReference>
<keyword evidence="4" id="KW-1185">Reference proteome</keyword>
<dbReference type="InterPro" id="IPR010982">
    <property type="entry name" value="Lambda_DNA-bd_dom_sf"/>
</dbReference>
<dbReference type="SUPFAM" id="SSF51182">
    <property type="entry name" value="RmlC-like cupins"/>
    <property type="match status" value="1"/>
</dbReference>
<dbReference type="Gene3D" id="2.60.120.10">
    <property type="entry name" value="Jelly Rolls"/>
    <property type="match status" value="1"/>
</dbReference>
<evidence type="ECO:0000313" key="4">
    <source>
        <dbReference type="Proteomes" id="UP001148313"/>
    </source>
</evidence>
<dbReference type="PANTHER" id="PTHR46797">
    <property type="entry name" value="HTH-TYPE TRANSCRIPTIONAL REGULATOR"/>
    <property type="match status" value="1"/>
</dbReference>
<dbReference type="PROSITE" id="PS50943">
    <property type="entry name" value="HTH_CROC1"/>
    <property type="match status" value="1"/>
</dbReference>
<evidence type="ECO:0000259" key="2">
    <source>
        <dbReference type="PROSITE" id="PS50943"/>
    </source>
</evidence>
<sequence length="198" mass="21901">MASDGAQAEKYDPGNVSADIGRDIRAIRQSKGMTLTEMAVKLGRSIGYLSQVERGISELSTEELRQVADLFGVPLGWFLVLSDVSEAERGYITRAGLRRTSGDTEGGLAEELLSPDLSGSFEVIRSIFAPRSKRSRPALRMTEETAYMVSGMLDIRIGDKKFTVHAGDSFRFKEEEFDWENNSDEPAVAIWVVSPPIY</sequence>
<dbReference type="CDD" id="cd00093">
    <property type="entry name" value="HTH_XRE"/>
    <property type="match status" value="1"/>
</dbReference>
<dbReference type="InterPro" id="IPR014710">
    <property type="entry name" value="RmlC-like_jellyroll"/>
</dbReference>
<dbReference type="InterPro" id="IPR011051">
    <property type="entry name" value="RmlC_Cupin_sf"/>
</dbReference>
<proteinExistence type="predicted"/>
<dbReference type="Gene3D" id="1.10.260.40">
    <property type="entry name" value="lambda repressor-like DNA-binding domains"/>
    <property type="match status" value="1"/>
</dbReference>
<dbReference type="CDD" id="cd02209">
    <property type="entry name" value="cupin_XRE_C"/>
    <property type="match status" value="1"/>
</dbReference>
<protein>
    <submittedName>
        <fullName evidence="3">XRE family transcriptional regulator</fullName>
    </submittedName>
</protein>
<dbReference type="InterPro" id="IPR001387">
    <property type="entry name" value="Cro/C1-type_HTH"/>
</dbReference>
<gene>
    <name evidence="3" type="ORF">OOZ53_04555</name>
</gene>
<dbReference type="Proteomes" id="UP001148313">
    <property type="component" value="Unassembled WGS sequence"/>
</dbReference>
<accession>A0ABT4VIR2</accession>
<keyword evidence="1" id="KW-0238">DNA-binding</keyword>
<dbReference type="RefSeq" id="WP_271088136.1">
    <property type="nucleotide sequence ID" value="NZ_JAPJZH010000002.1"/>
</dbReference>
<comment type="caution">
    <text evidence="3">The sequence shown here is derived from an EMBL/GenBank/DDBJ whole genome shotgun (WGS) entry which is preliminary data.</text>
</comment>
<dbReference type="EMBL" id="JAPJZH010000002">
    <property type="protein sequence ID" value="MDA4844606.1"/>
    <property type="molecule type" value="Genomic_DNA"/>
</dbReference>
<reference evidence="3" key="1">
    <citation type="submission" date="2022-11" db="EMBL/GenBank/DDBJ databases">
        <title>Hoeflea poritis sp. nov., isolated from scleractinian coral Porites lutea.</title>
        <authorList>
            <person name="Zhang G."/>
            <person name="Wei Q."/>
            <person name="Cai L."/>
        </authorList>
    </citation>
    <scope>NUCLEOTIDE SEQUENCE</scope>
    <source>
        <strain evidence="3">E7-10</strain>
    </source>
</reference>
<organism evidence="3 4">
    <name type="scientific">Hoeflea poritis</name>
    <dbReference type="NCBI Taxonomy" id="2993659"/>
    <lineage>
        <taxon>Bacteria</taxon>
        <taxon>Pseudomonadati</taxon>
        <taxon>Pseudomonadota</taxon>
        <taxon>Alphaproteobacteria</taxon>
        <taxon>Hyphomicrobiales</taxon>
        <taxon>Rhizobiaceae</taxon>
        <taxon>Hoeflea</taxon>
    </lineage>
</organism>
<dbReference type="PANTHER" id="PTHR46797:SF1">
    <property type="entry name" value="METHYLPHOSPHONATE SYNTHASE"/>
    <property type="match status" value="1"/>
</dbReference>
<dbReference type="SMART" id="SM00530">
    <property type="entry name" value="HTH_XRE"/>
    <property type="match status" value="1"/>
</dbReference>
<dbReference type="InterPro" id="IPR050807">
    <property type="entry name" value="TransReg_Diox_bact_type"/>
</dbReference>
<name>A0ABT4VIR2_9HYPH</name>
<evidence type="ECO:0000313" key="3">
    <source>
        <dbReference type="EMBL" id="MDA4844606.1"/>
    </source>
</evidence>
<dbReference type="Pfam" id="PF07883">
    <property type="entry name" value="Cupin_2"/>
    <property type="match status" value="1"/>
</dbReference>
<dbReference type="InterPro" id="IPR013096">
    <property type="entry name" value="Cupin_2"/>
</dbReference>
<feature type="domain" description="HTH cro/C1-type" evidence="2">
    <location>
        <begin position="24"/>
        <end position="78"/>
    </location>
</feature>
<evidence type="ECO:0000256" key="1">
    <source>
        <dbReference type="ARBA" id="ARBA00023125"/>
    </source>
</evidence>
<dbReference type="Pfam" id="PF01381">
    <property type="entry name" value="HTH_3"/>
    <property type="match status" value="1"/>
</dbReference>